<dbReference type="AlphaFoldDB" id="A0A545SYM8"/>
<dbReference type="Proteomes" id="UP000315252">
    <property type="component" value="Unassembled WGS sequence"/>
</dbReference>
<dbReference type="GO" id="GO:0000287">
    <property type="term" value="F:magnesium ion binding"/>
    <property type="evidence" value="ECO:0007669"/>
    <property type="project" value="InterPro"/>
</dbReference>
<dbReference type="Gene3D" id="3.40.50.300">
    <property type="entry name" value="P-loop containing nucleotide triphosphate hydrolases"/>
    <property type="match status" value="2"/>
</dbReference>
<dbReference type="OrthoDB" id="9787927at2"/>
<accession>A0A545SYM8</accession>
<dbReference type="GO" id="GO:0016787">
    <property type="term" value="F:hydrolase activity"/>
    <property type="evidence" value="ECO:0007669"/>
    <property type="project" value="UniProtKB-KW"/>
</dbReference>
<dbReference type="PANTHER" id="PTHR42926:SF1">
    <property type="entry name" value="CIRCADIAN CLOCK OSCILLATOR PROTEIN KAIC 1"/>
    <property type="match status" value="1"/>
</dbReference>
<evidence type="ECO:0000256" key="4">
    <source>
        <dbReference type="ARBA" id="ARBA00022737"/>
    </source>
</evidence>
<protein>
    <recommendedName>
        <fullName evidence="1">non-specific serine/threonine protein kinase</fullName>
        <ecNumber evidence="1">2.7.11.1</ecNumber>
    </recommendedName>
</protein>
<keyword evidence="9" id="KW-1185">Reference proteome</keyword>
<dbReference type="NCBIfam" id="NF006799">
    <property type="entry name" value="PRK09302.1"/>
    <property type="match status" value="1"/>
</dbReference>
<dbReference type="InterPro" id="IPR014774">
    <property type="entry name" value="KaiC-like_dom"/>
</dbReference>
<evidence type="ECO:0000313" key="9">
    <source>
        <dbReference type="Proteomes" id="UP000315252"/>
    </source>
</evidence>
<keyword evidence="2" id="KW-0597">Phosphoprotein</keyword>
<evidence type="ECO:0000259" key="7">
    <source>
        <dbReference type="PROSITE" id="PS51146"/>
    </source>
</evidence>
<keyword evidence="4" id="KW-0677">Repeat</keyword>
<dbReference type="InterPro" id="IPR051347">
    <property type="entry name" value="Circadian_clock_KaiC-rel"/>
</dbReference>
<dbReference type="EMBL" id="VHSH01000019">
    <property type="protein sequence ID" value="TQV70073.1"/>
    <property type="molecule type" value="Genomic_DNA"/>
</dbReference>
<reference evidence="8 9" key="1">
    <citation type="submission" date="2019-06" db="EMBL/GenBank/DDBJ databases">
        <title>Whole genome sequence for Rhodospirillaceae sp. R148.</title>
        <authorList>
            <person name="Wang G."/>
        </authorList>
    </citation>
    <scope>NUCLEOTIDE SEQUENCE [LARGE SCALE GENOMIC DNA]</scope>
    <source>
        <strain evidence="8 9">R148</strain>
    </source>
</reference>
<dbReference type="InterPro" id="IPR030665">
    <property type="entry name" value="KaiC"/>
</dbReference>
<dbReference type="GO" id="GO:0006355">
    <property type="term" value="P:regulation of DNA-templated transcription"/>
    <property type="evidence" value="ECO:0007669"/>
    <property type="project" value="InterPro"/>
</dbReference>
<evidence type="ECO:0000256" key="2">
    <source>
        <dbReference type="ARBA" id="ARBA00022553"/>
    </source>
</evidence>
<dbReference type="SUPFAM" id="SSF52540">
    <property type="entry name" value="P-loop containing nucleoside triphosphate hydrolases"/>
    <property type="match status" value="2"/>
</dbReference>
<evidence type="ECO:0000256" key="1">
    <source>
        <dbReference type="ARBA" id="ARBA00012513"/>
    </source>
</evidence>
<dbReference type="NCBIfam" id="TIGR02655">
    <property type="entry name" value="circ_KaiC"/>
    <property type="match status" value="1"/>
</dbReference>
<dbReference type="PANTHER" id="PTHR42926">
    <property type="match status" value="1"/>
</dbReference>
<name>A0A545SYM8_9PROT</name>
<dbReference type="GO" id="GO:0042752">
    <property type="term" value="P:regulation of circadian rhythm"/>
    <property type="evidence" value="ECO:0007669"/>
    <property type="project" value="InterPro"/>
</dbReference>
<feature type="domain" description="KaiC" evidence="7">
    <location>
        <begin position="12"/>
        <end position="255"/>
    </location>
</feature>
<dbReference type="GO" id="GO:0004674">
    <property type="term" value="F:protein serine/threonine kinase activity"/>
    <property type="evidence" value="ECO:0007669"/>
    <property type="project" value="UniProtKB-EC"/>
</dbReference>
<keyword evidence="6" id="KW-0378">Hydrolase</keyword>
<evidence type="ECO:0000256" key="3">
    <source>
        <dbReference type="ARBA" id="ARBA00022679"/>
    </source>
</evidence>
<dbReference type="GO" id="GO:0005524">
    <property type="term" value="F:ATP binding"/>
    <property type="evidence" value="ECO:0007669"/>
    <property type="project" value="InterPro"/>
</dbReference>
<dbReference type="InterPro" id="IPR013503">
    <property type="entry name" value="Circadian_KaiC_bact"/>
</dbReference>
<comment type="caution">
    <text evidence="8">The sequence shown here is derived from an EMBL/GenBank/DDBJ whole genome shotgun (WGS) entry which is preliminary data.</text>
</comment>
<dbReference type="InterPro" id="IPR027417">
    <property type="entry name" value="P-loop_NTPase"/>
</dbReference>
<dbReference type="Pfam" id="PF06745">
    <property type="entry name" value="ATPase"/>
    <property type="match status" value="2"/>
</dbReference>
<dbReference type="InterPro" id="IPR010624">
    <property type="entry name" value="KaiC_dom"/>
</dbReference>
<gene>
    <name evidence="8" type="primary">kaiC</name>
    <name evidence="8" type="ORF">FKG95_28330</name>
</gene>
<evidence type="ECO:0000256" key="6">
    <source>
        <dbReference type="ARBA" id="ARBA00022801"/>
    </source>
</evidence>
<keyword evidence="5" id="KW-0418">Kinase</keyword>
<sequence>MSTTVDPVDAIEKLPTGIPGFDHISQGGLPLGRTALVAGTSGSAKTVFACQFLAAGILQYDEACVFITFEETPKEIRKNMLGFGWDIEKWEAEKRWTFVDASPEIGDEQIVMADYDFGGLLARIEFAIEKTGARRVAFDSIGAIFAQFADTAIVRRELLRIVSVLRELKTTAVLTAERTAEYGPVARYDVEEFVSDNVIILRNVLEGEKRRRTLEILKFRGTVHNKGEFPFTVMPGSGLEAIPLSAIELEQGSTNTRITSGNEDLDSICGGGFFRDSVILVSGATGTGKTLMVSEFAGACDKGEKCLIFAFEESREQLTRNADGWGLDFPEFERRGRLRLSCFYPESATLEDHLIRIRREIEAFQPDRVAIDSLSALERVSSVKAYREFVISITAHVKQQNIAMLVTATTPSLLGGSSVTEAHISSITDSIILLRYVELLGEMRRGLTVIKMRGSRHDKDIREYTIDSTGMSLGEPFRNVTGIISGMPQGISVEEQGRLNQLFE</sequence>
<dbReference type="RefSeq" id="WP_142899838.1">
    <property type="nucleotide sequence ID" value="NZ_ML660070.1"/>
</dbReference>
<dbReference type="PIRSF" id="PIRSF039117">
    <property type="entry name" value="KaiC"/>
    <property type="match status" value="1"/>
</dbReference>
<organism evidence="8 9">
    <name type="scientific">Denitrobaculum tricleocarpae</name>
    <dbReference type="NCBI Taxonomy" id="2591009"/>
    <lineage>
        <taxon>Bacteria</taxon>
        <taxon>Pseudomonadati</taxon>
        <taxon>Pseudomonadota</taxon>
        <taxon>Alphaproteobacteria</taxon>
        <taxon>Rhodospirillales</taxon>
        <taxon>Rhodospirillaceae</taxon>
        <taxon>Denitrobaculum</taxon>
    </lineage>
</organism>
<keyword evidence="3 8" id="KW-0808">Transferase</keyword>
<evidence type="ECO:0000313" key="8">
    <source>
        <dbReference type="EMBL" id="TQV70073.1"/>
    </source>
</evidence>
<dbReference type="EC" id="2.7.11.1" evidence="1"/>
<dbReference type="GO" id="GO:0003677">
    <property type="term" value="F:DNA binding"/>
    <property type="evidence" value="ECO:0007669"/>
    <property type="project" value="InterPro"/>
</dbReference>
<evidence type="ECO:0000256" key="5">
    <source>
        <dbReference type="ARBA" id="ARBA00022777"/>
    </source>
</evidence>
<dbReference type="PROSITE" id="PS51146">
    <property type="entry name" value="KAIC"/>
    <property type="match status" value="2"/>
</dbReference>
<feature type="domain" description="KaiC" evidence="7">
    <location>
        <begin position="256"/>
        <end position="487"/>
    </location>
</feature>
<proteinExistence type="predicted"/>